<evidence type="ECO:0000256" key="1">
    <source>
        <dbReference type="SAM" id="MobiDB-lite"/>
    </source>
</evidence>
<feature type="compositionally biased region" description="Polar residues" evidence="1">
    <location>
        <begin position="25"/>
        <end position="35"/>
    </location>
</feature>
<evidence type="ECO:0000313" key="2">
    <source>
        <dbReference type="EMBL" id="KAF5682627.1"/>
    </source>
</evidence>
<name>A0A8H5UAF5_9HYPO</name>
<organism evidence="2 3">
    <name type="scientific">Fusarium denticulatum</name>
    <dbReference type="NCBI Taxonomy" id="48507"/>
    <lineage>
        <taxon>Eukaryota</taxon>
        <taxon>Fungi</taxon>
        <taxon>Dikarya</taxon>
        <taxon>Ascomycota</taxon>
        <taxon>Pezizomycotina</taxon>
        <taxon>Sordariomycetes</taxon>
        <taxon>Hypocreomycetidae</taxon>
        <taxon>Hypocreales</taxon>
        <taxon>Nectriaceae</taxon>
        <taxon>Fusarium</taxon>
        <taxon>Fusarium fujikuroi species complex</taxon>
    </lineage>
</organism>
<protein>
    <submittedName>
        <fullName evidence="2">Uncharacterized protein</fullName>
    </submittedName>
</protein>
<feature type="region of interest" description="Disordered" evidence="1">
    <location>
        <begin position="1"/>
        <end position="35"/>
    </location>
</feature>
<dbReference type="EMBL" id="JAAOAK010000213">
    <property type="protein sequence ID" value="KAF5682627.1"/>
    <property type="molecule type" value="Genomic_DNA"/>
</dbReference>
<gene>
    <name evidence="2" type="ORF">FDENT_7555</name>
</gene>
<dbReference type="Proteomes" id="UP000562682">
    <property type="component" value="Unassembled WGS sequence"/>
</dbReference>
<sequence length="259" mass="28809">MDSKHSPSSSSIPSDPPPPYSNISQPATSATGTVENSYPVPKPFVQECADSSHVALPKTLIAHYQLSYRNFHLGNETHNKIFAASVYAGLTGSGVNRLCMLIHNVRRHGSTFKSLINLSPVSNQENVVKAGDSTVAMEDMSAPLLEDDRTVTFPFSILTERFSKADPKGKREETNGDFHQEHFEWRMTAKDEILDKNYAHEYKLFRLQPPSAIGSSVASDKAVAITSFKRLMSLTKPFKMIFVDVEAQCCPAERWRLMA</sequence>
<feature type="compositionally biased region" description="Low complexity" evidence="1">
    <location>
        <begin position="1"/>
        <end position="13"/>
    </location>
</feature>
<comment type="caution">
    <text evidence="2">The sequence shown here is derived from an EMBL/GenBank/DDBJ whole genome shotgun (WGS) entry which is preliminary data.</text>
</comment>
<accession>A0A8H5UAF5</accession>
<reference evidence="2 3" key="1">
    <citation type="submission" date="2020-05" db="EMBL/GenBank/DDBJ databases">
        <title>Identification and distribution of gene clusters putatively required for synthesis of sphingolipid metabolism inhibitors in phylogenetically diverse species of the filamentous fungus Fusarium.</title>
        <authorList>
            <person name="Kim H.-S."/>
            <person name="Busman M."/>
            <person name="Brown D.W."/>
            <person name="Divon H."/>
            <person name="Uhlig S."/>
            <person name="Proctor R.H."/>
        </authorList>
    </citation>
    <scope>NUCLEOTIDE SEQUENCE [LARGE SCALE GENOMIC DNA]</scope>
    <source>
        <strain evidence="2 3">NRRL 25311</strain>
    </source>
</reference>
<keyword evidence="3" id="KW-1185">Reference proteome</keyword>
<proteinExistence type="predicted"/>
<dbReference type="AlphaFoldDB" id="A0A8H5UAF5"/>
<evidence type="ECO:0000313" key="3">
    <source>
        <dbReference type="Proteomes" id="UP000562682"/>
    </source>
</evidence>